<protein>
    <submittedName>
        <fullName evidence="2">Uncharacterized protein</fullName>
    </submittedName>
</protein>
<accession>A0A0G4IZC2</accession>
<dbReference type="AlphaFoldDB" id="A0A0G4IZC2"/>
<evidence type="ECO:0000313" key="4">
    <source>
        <dbReference type="Proteomes" id="UP000039324"/>
    </source>
</evidence>
<sequence>MVASVGAGQAARQALPTRMTTNRDKLVRYGGPNPLFTKAYGWFLLLNCIYLFVAPLSVARVLFLNSDESVHSTVVFFGRLYGLAGMALCMQLLAEPILTKRQSLLTGLTACVCSMVVMRNRHLLSIHMHVFWTFFFSLVGVYFVIRSPHARASFKVSAKPHQF</sequence>
<feature type="transmembrane region" description="Helical" evidence="1">
    <location>
        <begin position="39"/>
        <end position="62"/>
    </location>
</feature>
<dbReference type="EMBL" id="OVEO01000002">
    <property type="protein sequence ID" value="SPQ93828.1"/>
    <property type="molecule type" value="Genomic_DNA"/>
</dbReference>
<keyword evidence="1" id="KW-1133">Transmembrane helix</keyword>
<name>A0A0G4IZC2_PLABS</name>
<dbReference type="Proteomes" id="UP000290189">
    <property type="component" value="Unassembled WGS sequence"/>
</dbReference>
<gene>
    <name evidence="2" type="ORF">PBRA_001742</name>
    <name evidence="3" type="ORF">PLBR_LOCUS1043</name>
</gene>
<evidence type="ECO:0000313" key="5">
    <source>
        <dbReference type="Proteomes" id="UP000290189"/>
    </source>
</evidence>
<keyword evidence="1" id="KW-0812">Transmembrane</keyword>
<evidence type="ECO:0000313" key="3">
    <source>
        <dbReference type="EMBL" id="SPQ93828.1"/>
    </source>
</evidence>
<keyword evidence="4" id="KW-1185">Reference proteome</keyword>
<feature type="transmembrane region" description="Helical" evidence="1">
    <location>
        <begin position="74"/>
        <end position="94"/>
    </location>
</feature>
<reference evidence="3 5" key="2">
    <citation type="submission" date="2018-03" db="EMBL/GenBank/DDBJ databases">
        <authorList>
            <person name="Fogelqvist J."/>
        </authorList>
    </citation>
    <scope>NUCLEOTIDE SEQUENCE [LARGE SCALE GENOMIC DNA]</scope>
</reference>
<dbReference type="Proteomes" id="UP000039324">
    <property type="component" value="Unassembled WGS sequence"/>
</dbReference>
<reference evidence="2 4" key="1">
    <citation type="submission" date="2015-02" db="EMBL/GenBank/DDBJ databases">
        <authorList>
            <person name="Chooi Y.-H."/>
        </authorList>
    </citation>
    <scope>NUCLEOTIDE SEQUENCE [LARGE SCALE GENOMIC DNA]</scope>
    <source>
        <strain evidence="2">E3</strain>
    </source>
</reference>
<feature type="transmembrane region" description="Helical" evidence="1">
    <location>
        <begin position="124"/>
        <end position="145"/>
    </location>
</feature>
<proteinExistence type="predicted"/>
<keyword evidence="1" id="KW-0472">Membrane</keyword>
<evidence type="ECO:0000313" key="2">
    <source>
        <dbReference type="EMBL" id="CEP00688.1"/>
    </source>
</evidence>
<geneLocation type="mitochondrion" evidence="3"/>
<organism evidence="2 4">
    <name type="scientific">Plasmodiophora brassicae</name>
    <name type="common">Clubroot disease agent</name>
    <dbReference type="NCBI Taxonomy" id="37360"/>
    <lineage>
        <taxon>Eukaryota</taxon>
        <taxon>Sar</taxon>
        <taxon>Rhizaria</taxon>
        <taxon>Endomyxa</taxon>
        <taxon>Phytomyxea</taxon>
        <taxon>Plasmodiophorida</taxon>
        <taxon>Plasmodiophoridae</taxon>
        <taxon>Plasmodiophora</taxon>
    </lineage>
</organism>
<evidence type="ECO:0000256" key="1">
    <source>
        <dbReference type="SAM" id="Phobius"/>
    </source>
</evidence>
<keyword evidence="3" id="KW-0496">Mitochondrion</keyword>
<dbReference type="EMBL" id="CDSF01000101">
    <property type="protein sequence ID" value="CEP00688.1"/>
    <property type="molecule type" value="Genomic_DNA"/>
</dbReference>